<sequence>MPEACRQIGRSTRTPPARYSTTMRSRRRPLAPNRRVQHRQRPVRWEVCRPTGRSTKIQAVARRFTTRRSSLGGGEVQASGISAAAPATLSPCPVSGDSDDDAWSLVSSVSSTPEAQEDMERITGDKLELEKEPCKDQAAEKQARLLAEQKHAAALEAERKLQSVLQAMEQLRADHQRVTEEKEEEARLRAEAEMMHAAVAKEMQKLQEDHSRLKANKDAEEK</sequence>
<evidence type="ECO:0000313" key="3">
    <source>
        <dbReference type="Proteomes" id="UP000601435"/>
    </source>
</evidence>
<comment type="caution">
    <text evidence="2">The sequence shown here is derived from an EMBL/GenBank/DDBJ whole genome shotgun (WGS) entry which is preliminary data.</text>
</comment>
<feature type="region of interest" description="Disordered" evidence="1">
    <location>
        <begin position="1"/>
        <end position="41"/>
    </location>
</feature>
<protein>
    <submittedName>
        <fullName evidence="2">Uncharacterized protein</fullName>
    </submittedName>
</protein>
<dbReference type="Proteomes" id="UP000601435">
    <property type="component" value="Unassembled WGS sequence"/>
</dbReference>
<name>A0A812JLR9_9DINO</name>
<organism evidence="2 3">
    <name type="scientific">Symbiodinium necroappetens</name>
    <dbReference type="NCBI Taxonomy" id="1628268"/>
    <lineage>
        <taxon>Eukaryota</taxon>
        <taxon>Sar</taxon>
        <taxon>Alveolata</taxon>
        <taxon>Dinophyceae</taxon>
        <taxon>Suessiales</taxon>
        <taxon>Symbiodiniaceae</taxon>
        <taxon>Symbiodinium</taxon>
    </lineage>
</organism>
<dbReference type="OrthoDB" id="433282at2759"/>
<keyword evidence="3" id="KW-1185">Reference proteome</keyword>
<accession>A0A812JLR9</accession>
<feature type="region of interest" description="Disordered" evidence="1">
    <location>
        <begin position="203"/>
        <end position="222"/>
    </location>
</feature>
<evidence type="ECO:0000256" key="1">
    <source>
        <dbReference type="SAM" id="MobiDB-lite"/>
    </source>
</evidence>
<feature type="compositionally biased region" description="Polar residues" evidence="1">
    <location>
        <begin position="9"/>
        <end position="23"/>
    </location>
</feature>
<dbReference type="AlphaFoldDB" id="A0A812JLR9"/>
<feature type="compositionally biased region" description="Basic residues" evidence="1">
    <location>
        <begin position="24"/>
        <end position="41"/>
    </location>
</feature>
<proteinExistence type="predicted"/>
<gene>
    <name evidence="2" type="ORF">SNEC2469_LOCUS1774</name>
</gene>
<feature type="non-terminal residue" evidence="2">
    <location>
        <position position="1"/>
    </location>
</feature>
<reference evidence="2" key="1">
    <citation type="submission" date="2021-02" db="EMBL/GenBank/DDBJ databases">
        <authorList>
            <person name="Dougan E. K."/>
            <person name="Rhodes N."/>
            <person name="Thang M."/>
            <person name="Chan C."/>
        </authorList>
    </citation>
    <scope>NUCLEOTIDE SEQUENCE</scope>
</reference>
<evidence type="ECO:0000313" key="2">
    <source>
        <dbReference type="EMBL" id="CAE7206089.1"/>
    </source>
</evidence>
<dbReference type="EMBL" id="CAJNJA010006131">
    <property type="protein sequence ID" value="CAE7206089.1"/>
    <property type="molecule type" value="Genomic_DNA"/>
</dbReference>